<dbReference type="NCBIfam" id="TIGR03804">
    <property type="entry name" value="para_beta_helix"/>
    <property type="match status" value="3"/>
</dbReference>
<dbReference type="EMBL" id="NSKE01000009">
    <property type="protein sequence ID" value="PAU93279.1"/>
    <property type="molecule type" value="Genomic_DNA"/>
</dbReference>
<comment type="caution">
    <text evidence="6">The sequence shown here is derived from an EMBL/GenBank/DDBJ whole genome shotgun (WGS) entry which is preliminary data.</text>
</comment>
<dbReference type="InterPro" id="IPR006626">
    <property type="entry name" value="PbH1"/>
</dbReference>
<evidence type="ECO:0000256" key="4">
    <source>
        <dbReference type="SAM" id="SignalP"/>
    </source>
</evidence>
<feature type="chain" id="PRO_5012878068" evidence="4">
    <location>
        <begin position="26"/>
        <end position="417"/>
    </location>
</feature>
<feature type="domain" description="Carbohydrate-binding/sugar hydrolysis" evidence="5">
    <location>
        <begin position="209"/>
        <end position="361"/>
    </location>
</feature>
<dbReference type="InterPro" id="IPR012334">
    <property type="entry name" value="Pectin_lyas_fold"/>
</dbReference>
<dbReference type="InterPro" id="IPR022441">
    <property type="entry name" value="Para_beta_helix_rpt-2"/>
</dbReference>
<evidence type="ECO:0000313" key="6">
    <source>
        <dbReference type="EMBL" id="PAU93279.1"/>
    </source>
</evidence>
<evidence type="ECO:0000256" key="2">
    <source>
        <dbReference type="ARBA" id="ARBA00022737"/>
    </source>
</evidence>
<dbReference type="Gene3D" id="2.160.20.10">
    <property type="entry name" value="Single-stranded right-handed beta-helix, Pectin lyase-like"/>
    <property type="match status" value="1"/>
</dbReference>
<name>A0A2A2G8U2_9BACT</name>
<evidence type="ECO:0000256" key="1">
    <source>
        <dbReference type="ARBA" id="ARBA00004906"/>
    </source>
</evidence>
<feature type="domain" description="Carbohydrate-binding/sugar hydrolysis" evidence="5">
    <location>
        <begin position="54"/>
        <end position="201"/>
    </location>
</feature>
<keyword evidence="4" id="KW-0732">Signal</keyword>
<dbReference type="PANTHER" id="PTHR22990">
    <property type="entry name" value="F-BOX ONLY PROTEIN"/>
    <property type="match status" value="1"/>
</dbReference>
<dbReference type="RefSeq" id="WP_095607206.1">
    <property type="nucleotide sequence ID" value="NZ_NSKE01000009.1"/>
</dbReference>
<dbReference type="SMART" id="SM00710">
    <property type="entry name" value="PbH1"/>
    <property type="match status" value="10"/>
</dbReference>
<dbReference type="InterPro" id="IPR026464">
    <property type="entry name" value="NosD_copper_fam"/>
</dbReference>
<sequence>MKLFKITTILFVGLMLLLSVRSAIATQVTVSKDGDITSVQTGIDQAQPGDTVFVREGRYIEYDIRINKRITLLGEGEAIIDGDEQGFVVVVEADSTVIKDIEVHNSKAGFMDDYAGIVVEGAHYVRIENVKLVNNFFGIYLAKSEGTVLKNNHITASHQRETNSGNGIHLWYTKDVEILDNYVAGHRDGLYFEFVEGAFIAGNKSEKNIRYGIHFMYSDNCRYERNTFRDNGGGVAVMYTSNVDIVDNHFADNWGSSAYGMLLKEINRSTVTGNTFTNNSVGLYMEASSRNNVEGNEFNQNGWAVQLMANSTDNTFSKNNFVANSFEVSTNSRMNYSNNFDNNYWSQYEGYDLDRDGVGDVPHRPVRLFSILVEKQPQSLLLLRSLLVDLLDAAEKFMPALTPETLIDSKPQMEPVL</sequence>
<dbReference type="NCBIfam" id="TIGR04247">
    <property type="entry name" value="NosD_copper_fam"/>
    <property type="match status" value="1"/>
</dbReference>
<dbReference type="OrthoDB" id="9767990at2"/>
<dbReference type="SUPFAM" id="SSF51126">
    <property type="entry name" value="Pectin lyase-like"/>
    <property type="match status" value="1"/>
</dbReference>
<accession>A0A2A2G8U2</accession>
<gene>
    <name evidence="6" type="ORF">CK503_12715</name>
</gene>
<dbReference type="Pfam" id="PF05048">
    <property type="entry name" value="NosD"/>
    <property type="match status" value="2"/>
</dbReference>
<keyword evidence="2" id="KW-0677">Repeat</keyword>
<dbReference type="PANTHER" id="PTHR22990:SF15">
    <property type="entry name" value="F-BOX ONLY PROTEIN 10"/>
    <property type="match status" value="1"/>
</dbReference>
<protein>
    <submittedName>
        <fullName evidence="6">Nitrous oxide reductase</fullName>
    </submittedName>
</protein>
<dbReference type="AlphaFoldDB" id="A0A2A2G8U2"/>
<dbReference type="InterPro" id="IPR051550">
    <property type="entry name" value="SCF-Subunits/Alg-Epimerases"/>
</dbReference>
<feature type="signal peptide" evidence="4">
    <location>
        <begin position="1"/>
        <end position="25"/>
    </location>
</feature>
<proteinExistence type="predicted"/>
<evidence type="ECO:0000313" key="7">
    <source>
        <dbReference type="Proteomes" id="UP000218831"/>
    </source>
</evidence>
<dbReference type="InterPro" id="IPR011050">
    <property type="entry name" value="Pectin_lyase_fold/virulence"/>
</dbReference>
<dbReference type="SMART" id="SM00722">
    <property type="entry name" value="CASH"/>
    <property type="match status" value="2"/>
</dbReference>
<organism evidence="6 7">
    <name type="scientific">Fodinibius salipaludis</name>
    <dbReference type="NCBI Taxonomy" id="2032627"/>
    <lineage>
        <taxon>Bacteria</taxon>
        <taxon>Pseudomonadati</taxon>
        <taxon>Balneolota</taxon>
        <taxon>Balneolia</taxon>
        <taxon>Balneolales</taxon>
        <taxon>Balneolaceae</taxon>
        <taxon>Fodinibius</taxon>
    </lineage>
</organism>
<keyword evidence="7" id="KW-1185">Reference proteome</keyword>
<reference evidence="6 7" key="1">
    <citation type="submission" date="2017-08" db="EMBL/GenBank/DDBJ databases">
        <title>Aliifodinibius alkalisoli sp. nov., isolated from saline alkaline soil.</title>
        <authorList>
            <person name="Liu D."/>
            <person name="Zhang G."/>
        </authorList>
    </citation>
    <scope>NUCLEOTIDE SEQUENCE [LARGE SCALE GENOMIC DNA]</scope>
    <source>
        <strain evidence="6 7">WN023</strain>
    </source>
</reference>
<keyword evidence="3" id="KW-0833">Ubl conjugation pathway</keyword>
<comment type="pathway">
    <text evidence="1">Protein modification; protein ubiquitination.</text>
</comment>
<dbReference type="Proteomes" id="UP000218831">
    <property type="component" value="Unassembled WGS sequence"/>
</dbReference>
<dbReference type="InterPro" id="IPR007742">
    <property type="entry name" value="NosD_dom"/>
</dbReference>
<dbReference type="InterPro" id="IPR006633">
    <property type="entry name" value="Carb-bd_sugar_hydrolysis-dom"/>
</dbReference>
<evidence type="ECO:0000259" key="5">
    <source>
        <dbReference type="SMART" id="SM00722"/>
    </source>
</evidence>
<evidence type="ECO:0000256" key="3">
    <source>
        <dbReference type="ARBA" id="ARBA00022786"/>
    </source>
</evidence>